<evidence type="ECO:0000313" key="2">
    <source>
        <dbReference type="Proteomes" id="UP000001072"/>
    </source>
</evidence>
<organism evidence="2">
    <name type="scientific">Melampsora larici-populina (strain 98AG31 / pathotype 3-4-7)</name>
    <name type="common">Poplar leaf rust fungus</name>
    <dbReference type="NCBI Taxonomy" id="747676"/>
    <lineage>
        <taxon>Eukaryota</taxon>
        <taxon>Fungi</taxon>
        <taxon>Dikarya</taxon>
        <taxon>Basidiomycota</taxon>
        <taxon>Pucciniomycotina</taxon>
        <taxon>Pucciniomycetes</taxon>
        <taxon>Pucciniales</taxon>
        <taxon>Melampsoraceae</taxon>
        <taxon>Melampsora</taxon>
    </lineage>
</organism>
<accession>F4RVA2</accession>
<dbReference type="AlphaFoldDB" id="F4RVA2"/>
<gene>
    <name evidence="1" type="ORF">MELLADRAFT_109089</name>
</gene>
<name>F4RVA2_MELLP</name>
<sequence length="232" mass="26684">MVSSRPLPVEVVENIISFLCIIYPSTTTEPSNGADQSFLIHSSIVHLLQLRLLARSWAAAIPRFVYSSLCLRTPNFNRYLVNMWINCLNISNLTNLRRLCLNQVLFIPASKATGYHMALSDELSLTVDTIPNDLPRRLSIHALLKLRIVRCKHIDPSRDLPIWFEWSLFHTIEVLIINYCGSRSHWERVLLIRGGPHLKEAKKLKHFIFITGSGDPIEDRSYEALNEAKRRK</sequence>
<dbReference type="VEuPathDB" id="FungiDB:MELLADRAFT_109089"/>
<dbReference type="HOGENOM" id="CLU_032925_0_0_1"/>
<reference evidence="2" key="1">
    <citation type="journal article" date="2011" name="Proc. Natl. Acad. Sci. U.S.A.">
        <title>Obligate biotrophy features unraveled by the genomic analysis of rust fungi.</title>
        <authorList>
            <person name="Duplessis S."/>
            <person name="Cuomo C.A."/>
            <person name="Lin Y.-C."/>
            <person name="Aerts A."/>
            <person name="Tisserant E."/>
            <person name="Veneault-Fourrey C."/>
            <person name="Joly D.L."/>
            <person name="Hacquard S."/>
            <person name="Amselem J."/>
            <person name="Cantarel B.L."/>
            <person name="Chiu R."/>
            <person name="Coutinho P.M."/>
            <person name="Feau N."/>
            <person name="Field M."/>
            <person name="Frey P."/>
            <person name="Gelhaye E."/>
            <person name="Goldberg J."/>
            <person name="Grabherr M.G."/>
            <person name="Kodira C.D."/>
            <person name="Kohler A."/>
            <person name="Kuees U."/>
            <person name="Lindquist E.A."/>
            <person name="Lucas S.M."/>
            <person name="Mago R."/>
            <person name="Mauceli E."/>
            <person name="Morin E."/>
            <person name="Murat C."/>
            <person name="Pangilinan J.L."/>
            <person name="Park R."/>
            <person name="Pearson M."/>
            <person name="Quesneville H."/>
            <person name="Rouhier N."/>
            <person name="Sakthikumar S."/>
            <person name="Salamov A.A."/>
            <person name="Schmutz J."/>
            <person name="Selles B."/>
            <person name="Shapiro H."/>
            <person name="Tanguay P."/>
            <person name="Tuskan G.A."/>
            <person name="Henrissat B."/>
            <person name="Van de Peer Y."/>
            <person name="Rouze P."/>
            <person name="Ellis J.G."/>
            <person name="Dodds P.N."/>
            <person name="Schein J.E."/>
            <person name="Zhong S."/>
            <person name="Hamelin R.C."/>
            <person name="Grigoriev I.V."/>
            <person name="Szabo L.J."/>
            <person name="Martin F."/>
        </authorList>
    </citation>
    <scope>NUCLEOTIDE SEQUENCE [LARGE SCALE GENOMIC DNA]</scope>
    <source>
        <strain evidence="2">98AG31 / pathotype 3-4-7</strain>
    </source>
</reference>
<dbReference type="EMBL" id="GL883123">
    <property type="protein sequence ID" value="EGG03703.1"/>
    <property type="molecule type" value="Genomic_DNA"/>
</dbReference>
<protein>
    <submittedName>
        <fullName evidence="1">Uncharacterized protein</fullName>
    </submittedName>
</protein>
<dbReference type="InParanoid" id="F4RVA2"/>
<dbReference type="RefSeq" id="XP_007413150.1">
    <property type="nucleotide sequence ID" value="XM_007413088.1"/>
</dbReference>
<dbReference type="KEGG" id="mlr:MELLADRAFT_109089"/>
<evidence type="ECO:0000313" key="1">
    <source>
        <dbReference type="EMBL" id="EGG03703.1"/>
    </source>
</evidence>
<dbReference type="Proteomes" id="UP000001072">
    <property type="component" value="Unassembled WGS sequence"/>
</dbReference>
<proteinExistence type="predicted"/>
<dbReference type="GeneID" id="18923651"/>
<keyword evidence="2" id="KW-1185">Reference proteome</keyword>